<evidence type="ECO:0000313" key="2">
    <source>
        <dbReference type="Proteomes" id="UP000828390"/>
    </source>
</evidence>
<dbReference type="Proteomes" id="UP000828390">
    <property type="component" value="Unassembled WGS sequence"/>
</dbReference>
<comment type="caution">
    <text evidence="1">The sequence shown here is derived from an EMBL/GenBank/DDBJ whole genome shotgun (WGS) entry which is preliminary data.</text>
</comment>
<sequence>MIRLMVDAVEAEHTGIYLVAKTPSKQINIATDFLSDYSISGCNIVAGYLFIGTGTFIQMLNAGSSIRLLGDMTACMTEIMKEATCFV</sequence>
<keyword evidence="2" id="KW-1185">Reference proteome</keyword>
<organism evidence="1 2">
    <name type="scientific">Dreissena polymorpha</name>
    <name type="common">Zebra mussel</name>
    <name type="synonym">Mytilus polymorpha</name>
    <dbReference type="NCBI Taxonomy" id="45954"/>
    <lineage>
        <taxon>Eukaryota</taxon>
        <taxon>Metazoa</taxon>
        <taxon>Spiralia</taxon>
        <taxon>Lophotrochozoa</taxon>
        <taxon>Mollusca</taxon>
        <taxon>Bivalvia</taxon>
        <taxon>Autobranchia</taxon>
        <taxon>Heteroconchia</taxon>
        <taxon>Euheterodonta</taxon>
        <taxon>Imparidentia</taxon>
        <taxon>Neoheterodontei</taxon>
        <taxon>Myida</taxon>
        <taxon>Dreissenoidea</taxon>
        <taxon>Dreissenidae</taxon>
        <taxon>Dreissena</taxon>
    </lineage>
</organism>
<name>A0A9D4QYD6_DREPO</name>
<protein>
    <submittedName>
        <fullName evidence="1">Uncharacterized protein</fullName>
    </submittedName>
</protein>
<proteinExistence type="predicted"/>
<evidence type="ECO:0000313" key="1">
    <source>
        <dbReference type="EMBL" id="KAH3847292.1"/>
    </source>
</evidence>
<gene>
    <name evidence="1" type="ORF">DPMN_089611</name>
</gene>
<dbReference type="AlphaFoldDB" id="A0A9D4QYD6"/>
<reference evidence="1" key="1">
    <citation type="journal article" date="2019" name="bioRxiv">
        <title>The Genome of the Zebra Mussel, Dreissena polymorpha: A Resource for Invasive Species Research.</title>
        <authorList>
            <person name="McCartney M.A."/>
            <person name="Auch B."/>
            <person name="Kono T."/>
            <person name="Mallez S."/>
            <person name="Zhang Y."/>
            <person name="Obille A."/>
            <person name="Becker A."/>
            <person name="Abrahante J.E."/>
            <person name="Garbe J."/>
            <person name="Badalamenti J.P."/>
            <person name="Herman A."/>
            <person name="Mangelson H."/>
            <person name="Liachko I."/>
            <person name="Sullivan S."/>
            <person name="Sone E.D."/>
            <person name="Koren S."/>
            <person name="Silverstein K.A.T."/>
            <person name="Beckman K.B."/>
            <person name="Gohl D.M."/>
        </authorList>
    </citation>
    <scope>NUCLEOTIDE SEQUENCE</scope>
    <source>
        <strain evidence="1">Duluth1</strain>
        <tissue evidence="1">Whole animal</tissue>
    </source>
</reference>
<dbReference type="EMBL" id="JAIWYP010000003">
    <property type="protein sequence ID" value="KAH3847292.1"/>
    <property type="molecule type" value="Genomic_DNA"/>
</dbReference>
<accession>A0A9D4QYD6</accession>
<reference evidence="1" key="2">
    <citation type="submission" date="2020-11" db="EMBL/GenBank/DDBJ databases">
        <authorList>
            <person name="McCartney M.A."/>
            <person name="Auch B."/>
            <person name="Kono T."/>
            <person name="Mallez S."/>
            <person name="Becker A."/>
            <person name="Gohl D.M."/>
            <person name="Silverstein K.A.T."/>
            <person name="Koren S."/>
            <person name="Bechman K.B."/>
            <person name="Herman A."/>
            <person name="Abrahante J.E."/>
            <person name="Garbe J."/>
        </authorList>
    </citation>
    <scope>NUCLEOTIDE SEQUENCE</scope>
    <source>
        <strain evidence="1">Duluth1</strain>
        <tissue evidence="1">Whole animal</tissue>
    </source>
</reference>